<dbReference type="RefSeq" id="WP_343756865.1">
    <property type="nucleotide sequence ID" value="NZ_BAAACW010000164.1"/>
</dbReference>
<evidence type="ECO:0000313" key="2">
    <source>
        <dbReference type="Proteomes" id="UP001501166"/>
    </source>
</evidence>
<dbReference type="EMBL" id="BAAACW010000164">
    <property type="protein sequence ID" value="GAA0371474.1"/>
    <property type="molecule type" value="Genomic_DNA"/>
</dbReference>
<dbReference type="InterPro" id="IPR052058">
    <property type="entry name" value="Alcohol_O-acetyltransferase"/>
</dbReference>
<dbReference type="InterPro" id="IPR023213">
    <property type="entry name" value="CAT-like_dom_sf"/>
</dbReference>
<sequence length="456" mass="54090">MEVENRRWARLDNASNIFLAARNDIDTKVFRFTAELNEAVDPELLQEALLKTYKEYPLFQHTLRRGVFWYYLEPYEALPEVKKEFEPPCTQIYHYDRKEFLFRVLYFDNRVHFEAFHALTDGTGAFWFFEDLLAEYVRLKYTEFFDSSDDRTKREKADLEDSFRRYFKKKKKEVNMPTTNKPLEDIYIQQELDEEKTPEPTDEPVKKKVYQIKGEKTPDHRPRVINLSLPVKPVLNLARSYNVSLTMYMSALYMLAVYRAKKTKEAETTITTSIPINLRQFYPSVSVRNFFSTTTVSYTFKRNEEPDLEDICQTIDTQFKAQLDKEELENRLRRFIEFEFNPFTRVIFRPIKDFILKSVNKINNRKVTVAMSNLGRANLPEELAKYIENIYFYTSVIRPQFCMISYAGKLTISFTSPFIKTDSQREFVRLLTSQGIDVSVDSNKVTREELDDDAVL</sequence>
<dbReference type="PANTHER" id="PTHR28037:SF1">
    <property type="entry name" value="ALCOHOL O-ACETYLTRANSFERASE 1-RELATED"/>
    <property type="match status" value="1"/>
</dbReference>
<comment type="caution">
    <text evidence="1">The sequence shown here is derived from an EMBL/GenBank/DDBJ whole genome shotgun (WGS) entry which is preliminary data.</text>
</comment>
<dbReference type="Gene3D" id="3.30.559.10">
    <property type="entry name" value="Chloramphenicol acetyltransferase-like domain"/>
    <property type="match status" value="1"/>
</dbReference>
<name>A0ABN0XS56_9LACT</name>
<dbReference type="InterPro" id="IPR010828">
    <property type="entry name" value="Atf2/Sli1-like"/>
</dbReference>
<protein>
    <submittedName>
        <fullName evidence="1">Alcohol acetyltransferase</fullName>
    </submittedName>
</protein>
<accession>A0ABN0XS56</accession>
<dbReference type="PANTHER" id="PTHR28037">
    <property type="entry name" value="ALCOHOL O-ACETYLTRANSFERASE 1-RELATED"/>
    <property type="match status" value="1"/>
</dbReference>
<dbReference type="Proteomes" id="UP001501166">
    <property type="component" value="Unassembled WGS sequence"/>
</dbReference>
<dbReference type="Pfam" id="PF07247">
    <property type="entry name" value="AATase"/>
    <property type="match status" value="1"/>
</dbReference>
<organism evidence="1 2">
    <name type="scientific">Alkalibacterium iburiense</name>
    <dbReference type="NCBI Taxonomy" id="290589"/>
    <lineage>
        <taxon>Bacteria</taxon>
        <taxon>Bacillati</taxon>
        <taxon>Bacillota</taxon>
        <taxon>Bacilli</taxon>
        <taxon>Lactobacillales</taxon>
        <taxon>Carnobacteriaceae</taxon>
        <taxon>Alkalibacterium</taxon>
    </lineage>
</organism>
<evidence type="ECO:0000313" key="1">
    <source>
        <dbReference type="EMBL" id="GAA0371474.1"/>
    </source>
</evidence>
<dbReference type="Gene3D" id="3.30.559.30">
    <property type="entry name" value="Nonribosomal peptide synthetase, condensation domain"/>
    <property type="match status" value="1"/>
</dbReference>
<reference evidence="1 2" key="1">
    <citation type="journal article" date="2019" name="Int. J. Syst. Evol. Microbiol.">
        <title>The Global Catalogue of Microorganisms (GCM) 10K type strain sequencing project: providing services to taxonomists for standard genome sequencing and annotation.</title>
        <authorList>
            <consortium name="The Broad Institute Genomics Platform"/>
            <consortium name="The Broad Institute Genome Sequencing Center for Infectious Disease"/>
            <person name="Wu L."/>
            <person name="Ma J."/>
        </authorList>
    </citation>
    <scope>NUCLEOTIDE SEQUENCE [LARGE SCALE GENOMIC DNA]</scope>
    <source>
        <strain evidence="1 2">JCM 12662</strain>
    </source>
</reference>
<dbReference type="SUPFAM" id="SSF52777">
    <property type="entry name" value="CoA-dependent acyltransferases"/>
    <property type="match status" value="1"/>
</dbReference>
<proteinExistence type="predicted"/>
<keyword evidence="2" id="KW-1185">Reference proteome</keyword>
<gene>
    <name evidence="1" type="ORF">GCM10008932_23480</name>
</gene>